<evidence type="ECO:0000313" key="5">
    <source>
        <dbReference type="EMBL" id="GAA2526036.1"/>
    </source>
</evidence>
<dbReference type="RefSeq" id="WP_344172686.1">
    <property type="nucleotide sequence ID" value="NZ_BAAARY010000011.1"/>
</dbReference>
<sequence>MRIRNTAVVAVLAASALAPATNASAAAPIAGTSANVAPIIALAGGQCAGARRAAIGFRFWDDHTPLAKLRYRIVSNNNPALFESTPWWTSGIRRMITLNLRPGARGAADIVVAVADAEGSTRRLPFTVRSGYRTMVGTNRADVMFGTPHADTLYGGAGNDIICAGAGNDRVDGGDADDLIESGPGNDRVTGGRGDDTLHGGDGDDLLSGGAGNDWILGGHGADRILGELGADTLNGGPGNDLLHGGPGPDTAAGGPGADRFLLMNGGRALDYDAAAGDRILGQLPVRVS</sequence>
<dbReference type="PROSITE" id="PS00330">
    <property type="entry name" value="HEMOLYSIN_CALCIUM"/>
    <property type="match status" value="2"/>
</dbReference>
<dbReference type="InterPro" id="IPR050557">
    <property type="entry name" value="RTX_toxin/Mannuronan_C5-epim"/>
</dbReference>
<protein>
    <submittedName>
        <fullName evidence="5">Uncharacterized protein</fullName>
    </submittedName>
</protein>
<reference evidence="6" key="1">
    <citation type="journal article" date="2019" name="Int. J. Syst. Evol. Microbiol.">
        <title>The Global Catalogue of Microorganisms (GCM) 10K type strain sequencing project: providing services to taxonomists for standard genome sequencing and annotation.</title>
        <authorList>
            <consortium name="The Broad Institute Genomics Platform"/>
            <consortium name="The Broad Institute Genome Sequencing Center for Infectious Disease"/>
            <person name="Wu L."/>
            <person name="Ma J."/>
        </authorList>
    </citation>
    <scope>NUCLEOTIDE SEQUENCE [LARGE SCALE GENOMIC DNA]</scope>
    <source>
        <strain evidence="6">JCM 3367</strain>
    </source>
</reference>
<evidence type="ECO:0000256" key="4">
    <source>
        <dbReference type="SAM" id="SignalP"/>
    </source>
</evidence>
<dbReference type="InterPro" id="IPR001343">
    <property type="entry name" value="Hemolysn_Ca-bd"/>
</dbReference>
<dbReference type="SUPFAM" id="SSF51120">
    <property type="entry name" value="beta-Roll"/>
    <property type="match status" value="1"/>
</dbReference>
<feature type="region of interest" description="Disordered" evidence="3">
    <location>
        <begin position="180"/>
        <end position="201"/>
    </location>
</feature>
<dbReference type="Gene3D" id="2.150.10.10">
    <property type="entry name" value="Serralysin-like metalloprotease, C-terminal"/>
    <property type="match status" value="2"/>
</dbReference>
<feature type="signal peptide" evidence="4">
    <location>
        <begin position="1"/>
        <end position="25"/>
    </location>
</feature>
<comment type="subcellular location">
    <subcellularLocation>
        <location evidence="1">Secreted</location>
    </subcellularLocation>
</comment>
<evidence type="ECO:0000256" key="3">
    <source>
        <dbReference type="SAM" id="MobiDB-lite"/>
    </source>
</evidence>
<keyword evidence="4" id="KW-0732">Signal</keyword>
<keyword evidence="2" id="KW-0964">Secreted</keyword>
<name>A0ABP6AWN3_9ACTN</name>
<dbReference type="EMBL" id="BAAARY010000011">
    <property type="protein sequence ID" value="GAA2526036.1"/>
    <property type="molecule type" value="Genomic_DNA"/>
</dbReference>
<evidence type="ECO:0000313" key="6">
    <source>
        <dbReference type="Proteomes" id="UP001499978"/>
    </source>
</evidence>
<organism evidence="5 6">
    <name type="scientific">Pilimelia columellifera subsp. columellifera</name>
    <dbReference type="NCBI Taxonomy" id="706583"/>
    <lineage>
        <taxon>Bacteria</taxon>
        <taxon>Bacillati</taxon>
        <taxon>Actinomycetota</taxon>
        <taxon>Actinomycetes</taxon>
        <taxon>Micromonosporales</taxon>
        <taxon>Micromonosporaceae</taxon>
        <taxon>Pilimelia</taxon>
    </lineage>
</organism>
<dbReference type="PRINTS" id="PR00313">
    <property type="entry name" value="CABNDNGRPT"/>
</dbReference>
<dbReference type="PANTHER" id="PTHR38340:SF1">
    <property type="entry name" value="S-LAYER PROTEIN"/>
    <property type="match status" value="1"/>
</dbReference>
<dbReference type="InterPro" id="IPR018511">
    <property type="entry name" value="Hemolysin-typ_Ca-bd_CS"/>
</dbReference>
<evidence type="ECO:0000256" key="1">
    <source>
        <dbReference type="ARBA" id="ARBA00004613"/>
    </source>
</evidence>
<keyword evidence="6" id="KW-1185">Reference proteome</keyword>
<proteinExistence type="predicted"/>
<evidence type="ECO:0000256" key="2">
    <source>
        <dbReference type="ARBA" id="ARBA00022525"/>
    </source>
</evidence>
<accession>A0ABP6AWN3</accession>
<dbReference type="Proteomes" id="UP001499978">
    <property type="component" value="Unassembled WGS sequence"/>
</dbReference>
<feature type="chain" id="PRO_5047518000" evidence="4">
    <location>
        <begin position="26"/>
        <end position="289"/>
    </location>
</feature>
<gene>
    <name evidence="5" type="ORF">GCM10010201_25960</name>
</gene>
<dbReference type="Pfam" id="PF00353">
    <property type="entry name" value="HemolysinCabind"/>
    <property type="match status" value="3"/>
</dbReference>
<comment type="caution">
    <text evidence="5">The sequence shown here is derived from an EMBL/GenBank/DDBJ whole genome shotgun (WGS) entry which is preliminary data.</text>
</comment>
<dbReference type="InterPro" id="IPR011049">
    <property type="entry name" value="Serralysin-like_metalloprot_C"/>
</dbReference>
<dbReference type="PANTHER" id="PTHR38340">
    <property type="entry name" value="S-LAYER PROTEIN"/>
    <property type="match status" value="1"/>
</dbReference>